<dbReference type="Pfam" id="PF13469">
    <property type="entry name" value="Sulfotransfer_3"/>
    <property type="match status" value="1"/>
</dbReference>
<organism evidence="1 2">
    <name type="scientific">Hansschlegelia zhihuaiae</name>
    <dbReference type="NCBI Taxonomy" id="405005"/>
    <lineage>
        <taxon>Bacteria</taxon>
        <taxon>Pseudomonadati</taxon>
        <taxon>Pseudomonadota</taxon>
        <taxon>Alphaproteobacteria</taxon>
        <taxon>Hyphomicrobiales</taxon>
        <taxon>Methylopilaceae</taxon>
        <taxon>Hansschlegelia</taxon>
    </lineage>
</organism>
<keyword evidence="2" id="KW-1185">Reference proteome</keyword>
<dbReference type="SUPFAM" id="SSF52540">
    <property type="entry name" value="P-loop containing nucleoside triphosphate hydrolases"/>
    <property type="match status" value="1"/>
</dbReference>
<comment type="caution">
    <text evidence="1">The sequence shown here is derived from an EMBL/GenBank/DDBJ whole genome shotgun (WGS) entry which is preliminary data.</text>
</comment>
<dbReference type="EMBL" id="RYFI01000035">
    <property type="protein sequence ID" value="RXF67220.1"/>
    <property type="molecule type" value="Genomic_DNA"/>
</dbReference>
<reference evidence="1 2" key="1">
    <citation type="submission" date="2018-12" db="EMBL/GenBank/DDBJ databases">
        <title>bacterium Hansschlegelia zhihuaiae S113.</title>
        <authorList>
            <person name="He J."/>
        </authorList>
    </citation>
    <scope>NUCLEOTIDE SEQUENCE [LARGE SCALE GENOMIC DNA]</scope>
    <source>
        <strain evidence="1 2">S 113</strain>
    </source>
</reference>
<gene>
    <name evidence="1" type="ORF">EK403_21535</name>
</gene>
<name>A0A4Q0M2T9_9HYPH</name>
<dbReference type="AlphaFoldDB" id="A0A4Q0M2T9"/>
<dbReference type="Gene3D" id="3.40.50.300">
    <property type="entry name" value="P-loop containing nucleotide triphosphate hydrolases"/>
    <property type="match status" value="1"/>
</dbReference>
<dbReference type="Proteomes" id="UP000289708">
    <property type="component" value="Unassembled WGS sequence"/>
</dbReference>
<protein>
    <recommendedName>
        <fullName evidence="3">Sulfotransferase family protein</fullName>
    </recommendedName>
</protein>
<evidence type="ECO:0008006" key="3">
    <source>
        <dbReference type="Google" id="ProtNLM"/>
    </source>
</evidence>
<evidence type="ECO:0000313" key="1">
    <source>
        <dbReference type="EMBL" id="RXF67220.1"/>
    </source>
</evidence>
<sequence length="319" mass="34450">MSLGKCDAPTTQAADRAAAVVVLGMHRSGTSALSRSLSFFGFRQAASLLPAQADNPKGFWEARPVVRLNNRILRSVGSGWSDPAPWRVEGRSLAESRDFVAERLTEMWSAPARAALRSAYGTARSVVIKDPRICLLAPLWSAALSESYDAHFVFIHRNPVEVARSLNCRNGMDEARAARLWLRYALGALAAGPSVALASVLSYDELLRDPAAALSALVADIGREGTIAGKRLKELREFVSPSDRHHTAAPSELNEAGFLSPPVRETYDLLLRWRALTADARAEALAAIMAAYDAREMQDAPPALSPGLFGPPHEQSPTA</sequence>
<dbReference type="InterPro" id="IPR027417">
    <property type="entry name" value="P-loop_NTPase"/>
</dbReference>
<proteinExistence type="predicted"/>
<dbReference type="OrthoDB" id="9816424at2"/>
<dbReference type="RefSeq" id="WP_128779512.1">
    <property type="nucleotide sequence ID" value="NZ_RYFI01000035.1"/>
</dbReference>
<accession>A0A4Q0M2T9</accession>
<evidence type="ECO:0000313" key="2">
    <source>
        <dbReference type="Proteomes" id="UP000289708"/>
    </source>
</evidence>
<dbReference type="InterPro" id="IPR014556">
    <property type="entry name" value="UCP029407"/>
</dbReference>
<dbReference type="PIRSF" id="PIRSF029407">
    <property type="entry name" value="UCP029407"/>
    <property type="match status" value="1"/>
</dbReference>